<evidence type="ECO:0000313" key="11">
    <source>
        <dbReference type="EMBL" id="SVB78651.1"/>
    </source>
</evidence>
<keyword evidence="4" id="KW-0444">Lipid biosynthesis</keyword>
<dbReference type="AlphaFoldDB" id="A0A382GWU3"/>
<organism evidence="11">
    <name type="scientific">marine metagenome</name>
    <dbReference type="NCBI Taxonomy" id="408172"/>
    <lineage>
        <taxon>unclassified sequences</taxon>
        <taxon>metagenomes</taxon>
        <taxon>ecological metagenomes</taxon>
    </lineage>
</organism>
<keyword evidence="7" id="KW-0594">Phospholipid biosynthesis</keyword>
<dbReference type="InterPro" id="IPR012281">
    <property type="entry name" value="Phospholipid_synth_PlsX-like"/>
</dbReference>
<dbReference type="GO" id="GO:0006633">
    <property type="term" value="P:fatty acid biosynthetic process"/>
    <property type="evidence" value="ECO:0007669"/>
    <property type="project" value="InterPro"/>
</dbReference>
<evidence type="ECO:0000256" key="3">
    <source>
        <dbReference type="ARBA" id="ARBA00022490"/>
    </source>
</evidence>
<evidence type="ECO:0000256" key="9">
    <source>
        <dbReference type="ARBA" id="ARBA00024069"/>
    </source>
</evidence>
<evidence type="ECO:0000256" key="2">
    <source>
        <dbReference type="ARBA" id="ARBA00004496"/>
    </source>
</evidence>
<comment type="subcellular location">
    <subcellularLocation>
        <location evidence="2">Cytoplasm</location>
    </subcellularLocation>
</comment>
<keyword evidence="3" id="KW-0963">Cytoplasm</keyword>
<evidence type="ECO:0000256" key="1">
    <source>
        <dbReference type="ARBA" id="ARBA00001232"/>
    </source>
</evidence>
<evidence type="ECO:0000256" key="7">
    <source>
        <dbReference type="ARBA" id="ARBA00023209"/>
    </source>
</evidence>
<proteinExistence type="predicted"/>
<evidence type="ECO:0000256" key="6">
    <source>
        <dbReference type="ARBA" id="ARBA00023098"/>
    </source>
</evidence>
<keyword evidence="5" id="KW-0808">Transferase</keyword>
<evidence type="ECO:0000256" key="10">
    <source>
        <dbReference type="ARBA" id="ARBA00046608"/>
    </source>
</evidence>
<keyword evidence="6" id="KW-0443">Lipid metabolism</keyword>
<dbReference type="GO" id="GO:0043811">
    <property type="term" value="F:phosphate:acyl-[acyl carrier protein] acyltransferase activity"/>
    <property type="evidence" value="ECO:0007669"/>
    <property type="project" value="UniProtKB-EC"/>
</dbReference>
<dbReference type="Pfam" id="PF02504">
    <property type="entry name" value="FA_synthesis"/>
    <property type="match status" value="1"/>
</dbReference>
<dbReference type="EC" id="2.3.1.274" evidence="9"/>
<protein>
    <recommendedName>
        <fullName evidence="9">phosphate acyltransferase</fullName>
        <ecNumber evidence="9">2.3.1.274</ecNumber>
    </recommendedName>
</protein>
<dbReference type="InterPro" id="IPR003664">
    <property type="entry name" value="FA_synthesis"/>
</dbReference>
<reference evidence="11" key="1">
    <citation type="submission" date="2018-05" db="EMBL/GenBank/DDBJ databases">
        <authorList>
            <person name="Lanie J.A."/>
            <person name="Ng W.-L."/>
            <person name="Kazmierczak K.M."/>
            <person name="Andrzejewski T.M."/>
            <person name="Davidsen T.M."/>
            <person name="Wayne K.J."/>
            <person name="Tettelin H."/>
            <person name="Glass J.I."/>
            <person name="Rusch D."/>
            <person name="Podicherti R."/>
            <person name="Tsui H.-C.T."/>
            <person name="Winkler M.E."/>
        </authorList>
    </citation>
    <scope>NUCLEOTIDE SEQUENCE</scope>
</reference>
<evidence type="ECO:0000256" key="8">
    <source>
        <dbReference type="ARBA" id="ARBA00023264"/>
    </source>
</evidence>
<dbReference type="GO" id="GO:0005737">
    <property type="term" value="C:cytoplasm"/>
    <property type="evidence" value="ECO:0007669"/>
    <property type="project" value="UniProtKB-SubCell"/>
</dbReference>
<gene>
    <name evidence="11" type="ORF">METZ01_LOCUS231505</name>
</gene>
<accession>A0A382GWU3</accession>
<dbReference type="PANTHER" id="PTHR30100">
    <property type="entry name" value="FATTY ACID/PHOSPHOLIPID SYNTHESIS PROTEIN PLSX"/>
    <property type="match status" value="1"/>
</dbReference>
<feature type="non-terminal residue" evidence="11">
    <location>
        <position position="136"/>
    </location>
</feature>
<dbReference type="EMBL" id="UINC01057467">
    <property type="protein sequence ID" value="SVB78651.1"/>
    <property type="molecule type" value="Genomic_DNA"/>
</dbReference>
<evidence type="ECO:0000256" key="5">
    <source>
        <dbReference type="ARBA" id="ARBA00022679"/>
    </source>
</evidence>
<comment type="subunit">
    <text evidence="10">Homodimer. Probably interacts with PlsY.</text>
</comment>
<keyword evidence="8" id="KW-1208">Phospholipid metabolism</keyword>
<sequence>MTLSLPVVVDAMGGDFAPDEIVAGALRAHDEHGIPVVLVGRPDDLTDTGGLEVLPASEVIAMDADPGSSVRKMKDSSLVRAAEAVRDGVASAMVSAGNTGATMASALLRMGRIKGVSRPAIATLLPTPGGNPTVLL</sequence>
<dbReference type="GO" id="GO:0008654">
    <property type="term" value="P:phospholipid biosynthetic process"/>
    <property type="evidence" value="ECO:0007669"/>
    <property type="project" value="UniProtKB-KW"/>
</dbReference>
<dbReference type="SUPFAM" id="SSF53659">
    <property type="entry name" value="Isocitrate/Isopropylmalate dehydrogenase-like"/>
    <property type="match status" value="1"/>
</dbReference>
<name>A0A382GWU3_9ZZZZ</name>
<dbReference type="Gene3D" id="3.40.718.10">
    <property type="entry name" value="Isopropylmalate Dehydrogenase"/>
    <property type="match status" value="1"/>
</dbReference>
<dbReference type="PANTHER" id="PTHR30100:SF1">
    <property type="entry name" value="PHOSPHATE ACYLTRANSFERASE"/>
    <property type="match status" value="1"/>
</dbReference>
<evidence type="ECO:0000256" key="4">
    <source>
        <dbReference type="ARBA" id="ARBA00022516"/>
    </source>
</evidence>
<comment type="catalytic activity">
    <reaction evidence="1">
        <text>a fatty acyl-[ACP] + phosphate = an acyl phosphate + holo-[ACP]</text>
        <dbReference type="Rhea" id="RHEA:42292"/>
        <dbReference type="Rhea" id="RHEA-COMP:9685"/>
        <dbReference type="Rhea" id="RHEA-COMP:14125"/>
        <dbReference type="ChEBI" id="CHEBI:43474"/>
        <dbReference type="ChEBI" id="CHEBI:59918"/>
        <dbReference type="ChEBI" id="CHEBI:64479"/>
        <dbReference type="ChEBI" id="CHEBI:138651"/>
        <dbReference type="EC" id="2.3.1.274"/>
    </reaction>
</comment>